<keyword evidence="2" id="KW-1185">Reference proteome</keyword>
<sequence length="100" mass="10932">MVEFTAEEFSTFMATNFESVFNLSQLADPLLKASGAGSIVFTSSVSGFVSLKNMSVQGSTEGAINQLTRNLACEWAKDNIRCNAVAPWYIKTFDDCEIFA</sequence>
<comment type="caution">
    <text evidence="1">The sequence shown here is derived from an EMBL/GenBank/DDBJ whole genome shotgun (WGS) entry which is preliminary data.</text>
</comment>
<evidence type="ECO:0000313" key="2">
    <source>
        <dbReference type="Proteomes" id="UP001163603"/>
    </source>
</evidence>
<organism evidence="1 2">
    <name type="scientific">Pistacia integerrima</name>
    <dbReference type="NCBI Taxonomy" id="434235"/>
    <lineage>
        <taxon>Eukaryota</taxon>
        <taxon>Viridiplantae</taxon>
        <taxon>Streptophyta</taxon>
        <taxon>Embryophyta</taxon>
        <taxon>Tracheophyta</taxon>
        <taxon>Spermatophyta</taxon>
        <taxon>Magnoliopsida</taxon>
        <taxon>eudicotyledons</taxon>
        <taxon>Gunneridae</taxon>
        <taxon>Pentapetalae</taxon>
        <taxon>rosids</taxon>
        <taxon>malvids</taxon>
        <taxon>Sapindales</taxon>
        <taxon>Anacardiaceae</taxon>
        <taxon>Pistacia</taxon>
    </lineage>
</organism>
<dbReference type="Proteomes" id="UP001163603">
    <property type="component" value="Chromosome 11"/>
</dbReference>
<protein>
    <submittedName>
        <fullName evidence="1">Uncharacterized protein</fullName>
    </submittedName>
</protein>
<accession>A0ACC0XRJ6</accession>
<proteinExistence type="predicted"/>
<reference evidence="2" key="1">
    <citation type="journal article" date="2023" name="G3 (Bethesda)">
        <title>Genome assembly and association tests identify interacting loci associated with vigor, precocity, and sex in interspecific pistachio rootstocks.</title>
        <authorList>
            <person name="Palmer W."/>
            <person name="Jacygrad E."/>
            <person name="Sagayaradj S."/>
            <person name="Cavanaugh K."/>
            <person name="Han R."/>
            <person name="Bertier L."/>
            <person name="Beede B."/>
            <person name="Kafkas S."/>
            <person name="Golino D."/>
            <person name="Preece J."/>
            <person name="Michelmore R."/>
        </authorList>
    </citation>
    <scope>NUCLEOTIDE SEQUENCE [LARGE SCALE GENOMIC DNA]</scope>
</reference>
<evidence type="ECO:0000313" key="1">
    <source>
        <dbReference type="EMBL" id="KAJ0020662.1"/>
    </source>
</evidence>
<dbReference type="EMBL" id="CM047746">
    <property type="protein sequence ID" value="KAJ0020662.1"/>
    <property type="molecule type" value="Genomic_DNA"/>
</dbReference>
<gene>
    <name evidence="1" type="ORF">Pint_32739</name>
</gene>
<name>A0ACC0XRJ6_9ROSI</name>